<dbReference type="EnsemblMetazoa" id="Aqu2.1.00208_001">
    <property type="protein sequence ID" value="Aqu2.1.00208_001"/>
    <property type="gene ID" value="Aqu2.1.00208"/>
</dbReference>
<organism evidence="1">
    <name type="scientific">Amphimedon queenslandica</name>
    <name type="common">Sponge</name>
    <dbReference type="NCBI Taxonomy" id="400682"/>
    <lineage>
        <taxon>Eukaryota</taxon>
        <taxon>Metazoa</taxon>
        <taxon>Porifera</taxon>
        <taxon>Demospongiae</taxon>
        <taxon>Heteroscleromorpha</taxon>
        <taxon>Haplosclerida</taxon>
        <taxon>Niphatidae</taxon>
        <taxon>Amphimedon</taxon>
    </lineage>
</organism>
<name>A0A1X7SDQ8_AMPQE</name>
<proteinExistence type="predicted"/>
<dbReference type="AlphaFoldDB" id="A0A1X7SDQ8"/>
<accession>A0A1X7SDQ8</accession>
<dbReference type="InParanoid" id="A0A1X7SDQ8"/>
<sequence>MSRETRHGTGRSITAISETRIVPTIVCRIKCYKDRNERNVTQ</sequence>
<protein>
    <submittedName>
        <fullName evidence="1">Uncharacterized protein</fullName>
    </submittedName>
</protein>
<evidence type="ECO:0000313" key="1">
    <source>
        <dbReference type="EnsemblMetazoa" id="Aqu2.1.00208_001"/>
    </source>
</evidence>
<reference evidence="1" key="1">
    <citation type="submission" date="2017-05" db="UniProtKB">
        <authorList>
            <consortium name="EnsemblMetazoa"/>
        </authorList>
    </citation>
    <scope>IDENTIFICATION</scope>
</reference>